<dbReference type="AlphaFoldDB" id="A0A5C4SF48"/>
<evidence type="ECO:0000313" key="2">
    <source>
        <dbReference type="EMBL" id="TNJ41909.1"/>
    </source>
</evidence>
<dbReference type="RefSeq" id="WP_139698619.1">
    <property type="nucleotide sequence ID" value="NZ_CP074074.1"/>
</dbReference>
<organism evidence="2 3">
    <name type="scientific">Allotamlana fucoidanivorans</name>
    <dbReference type="NCBI Taxonomy" id="2583814"/>
    <lineage>
        <taxon>Bacteria</taxon>
        <taxon>Pseudomonadati</taxon>
        <taxon>Bacteroidota</taxon>
        <taxon>Flavobacteriia</taxon>
        <taxon>Flavobacteriales</taxon>
        <taxon>Flavobacteriaceae</taxon>
        <taxon>Allotamlana</taxon>
    </lineage>
</organism>
<feature type="chain" id="PRO_5023022977" evidence="1">
    <location>
        <begin position="28"/>
        <end position="104"/>
    </location>
</feature>
<feature type="signal peptide" evidence="1">
    <location>
        <begin position="1"/>
        <end position="27"/>
    </location>
</feature>
<keyword evidence="1" id="KW-0732">Signal</keyword>
<evidence type="ECO:0000313" key="3">
    <source>
        <dbReference type="Proteomes" id="UP000308713"/>
    </source>
</evidence>
<keyword evidence="3" id="KW-1185">Reference proteome</keyword>
<dbReference type="EMBL" id="VDCS01000016">
    <property type="protein sequence ID" value="TNJ41909.1"/>
    <property type="molecule type" value="Genomic_DNA"/>
</dbReference>
<protein>
    <submittedName>
        <fullName evidence="2">Uncharacterized protein</fullName>
    </submittedName>
</protein>
<proteinExistence type="predicted"/>
<sequence length="104" mass="11538">MQSFLPKLSKHYFAILFLSLSSSISFTQFIENVGDCLNVGLSANQGTYSYRATVKARANNPGKNEVEIQVSIVTYEITDFLFNGEHSTTLQLRSGQAFESTQSC</sequence>
<accession>A0A5C4SF48</accession>
<reference evidence="2 3" key="1">
    <citation type="submission" date="2019-05" db="EMBL/GenBank/DDBJ databases">
        <title>Tamlana fucoidanivorans sp. nov., isolated from the surface of algae collected from Fujian province in China.</title>
        <authorList>
            <person name="Li J."/>
        </authorList>
    </citation>
    <scope>NUCLEOTIDE SEQUENCE [LARGE SCALE GENOMIC DNA]</scope>
    <source>
        <strain evidence="2 3">CW2-9</strain>
    </source>
</reference>
<dbReference type="Proteomes" id="UP000308713">
    <property type="component" value="Unassembled WGS sequence"/>
</dbReference>
<comment type="caution">
    <text evidence="2">The sequence shown here is derived from an EMBL/GenBank/DDBJ whole genome shotgun (WGS) entry which is preliminary data.</text>
</comment>
<gene>
    <name evidence="2" type="ORF">FGF67_15230</name>
</gene>
<name>A0A5C4SF48_9FLAO</name>
<evidence type="ECO:0000256" key="1">
    <source>
        <dbReference type="SAM" id="SignalP"/>
    </source>
</evidence>